<organism evidence="1">
    <name type="scientific">gut metagenome</name>
    <dbReference type="NCBI Taxonomy" id="749906"/>
    <lineage>
        <taxon>unclassified sequences</taxon>
        <taxon>metagenomes</taxon>
        <taxon>organismal metagenomes</taxon>
    </lineage>
</organism>
<dbReference type="Gene3D" id="3.40.630.30">
    <property type="match status" value="1"/>
</dbReference>
<comment type="caution">
    <text evidence="1">The sequence shown here is derived from an EMBL/GenBank/DDBJ whole genome shotgun (WGS) entry which is preliminary data.</text>
</comment>
<evidence type="ECO:0000313" key="1">
    <source>
        <dbReference type="EMBL" id="EJX01677.1"/>
    </source>
</evidence>
<dbReference type="PROSITE" id="PS50890">
    <property type="entry name" value="PUA"/>
    <property type="match status" value="1"/>
</dbReference>
<accession>J9G3A0</accession>
<reference evidence="1" key="1">
    <citation type="journal article" date="2012" name="PLoS ONE">
        <title>Gene sets for utilization of primary and secondary nutrition supplies in the distal gut of endangered iberian lynx.</title>
        <authorList>
            <person name="Alcaide M."/>
            <person name="Messina E."/>
            <person name="Richter M."/>
            <person name="Bargiela R."/>
            <person name="Peplies J."/>
            <person name="Huws S.A."/>
            <person name="Newbold C.J."/>
            <person name="Golyshin P.N."/>
            <person name="Simon M.A."/>
            <person name="Lopez G."/>
            <person name="Yakimov M.M."/>
            <person name="Ferrer M."/>
        </authorList>
    </citation>
    <scope>NUCLEOTIDE SEQUENCE</scope>
</reference>
<sequence>MTVEIKKVSTPSELKRFIRFNYEFYKNNPYSVPDLYDDMLNTFSPEKNAAFDFCEADYFLAYKDGKMVGRVAAIINHHANKQWNKQTVRFGWIDFIDDQEVSRALIDAVKAWGKKRGMTTIEGPLGFTDLDAEGMLIEGFDQLSTMATIYNYPYYPKHIEALGLEPSADWVEMKVYIPKEIPEKHKRISDIISRKYNLHTRKLTNKKEILRSGVANDIFRLINDAYEPLFNFSRMTEKQIDQYVNMYLPVLDLRMVSIVENEQGEIVAVGISMPSLSEALQKAKGKLLPLGWFHLLKALKWKRPKVLDLLLVGVRPDYQGKGVNALLFTELIPVYQQLGFEYAETNPELEMNEKVQNQWQYFKTEQHKRRRCFKGHI</sequence>
<name>J9G3A0_9ZZZZ</name>
<protein>
    <recommendedName>
        <fullName evidence="2">N-acetyltransferase domain-containing protein</fullName>
    </recommendedName>
</protein>
<dbReference type="EMBL" id="AMCI01002864">
    <property type="protein sequence ID" value="EJX01677.1"/>
    <property type="molecule type" value="Genomic_DNA"/>
</dbReference>
<dbReference type="SUPFAM" id="SSF55729">
    <property type="entry name" value="Acyl-CoA N-acyltransferases (Nat)"/>
    <property type="match status" value="1"/>
</dbReference>
<evidence type="ECO:0008006" key="2">
    <source>
        <dbReference type="Google" id="ProtNLM"/>
    </source>
</evidence>
<dbReference type="InterPro" id="IPR016181">
    <property type="entry name" value="Acyl_CoA_acyltransferase"/>
</dbReference>
<dbReference type="AlphaFoldDB" id="J9G3A0"/>
<dbReference type="InterPro" id="IPR039968">
    <property type="entry name" value="BcerS-like"/>
</dbReference>
<gene>
    <name evidence="1" type="ORF">EVA_10215</name>
</gene>
<dbReference type="PANTHER" id="PTHR41368">
    <property type="entry name" value="PROTEIN YGHO"/>
    <property type="match status" value="1"/>
</dbReference>
<proteinExistence type="predicted"/>
<dbReference type="PANTHER" id="PTHR41368:SF1">
    <property type="entry name" value="PROTEIN YGHO"/>
    <property type="match status" value="1"/>
</dbReference>